<evidence type="ECO:0000256" key="1">
    <source>
        <dbReference type="ARBA" id="ARBA00023015"/>
    </source>
</evidence>
<dbReference type="SMART" id="SM00862">
    <property type="entry name" value="Trans_reg_C"/>
    <property type="match status" value="1"/>
</dbReference>
<proteinExistence type="predicted"/>
<dbReference type="SUPFAM" id="SSF52172">
    <property type="entry name" value="CheY-like"/>
    <property type="match status" value="1"/>
</dbReference>
<feature type="domain" description="OmpR/PhoB-type" evidence="7">
    <location>
        <begin position="127"/>
        <end position="226"/>
    </location>
</feature>
<evidence type="ECO:0000256" key="4">
    <source>
        <dbReference type="PROSITE-ProRule" id="PRU00169"/>
    </source>
</evidence>
<feature type="DNA-binding region" description="OmpR/PhoB-type" evidence="5">
    <location>
        <begin position="127"/>
        <end position="226"/>
    </location>
</feature>
<reference evidence="8 9" key="1">
    <citation type="submission" date="2018-06" db="EMBL/GenBank/DDBJ databases">
        <title>Genomic Encyclopedia of Type Strains, Phase III (KMG-III): the genomes of soil and plant-associated and newly described type strains.</title>
        <authorList>
            <person name="Whitman W."/>
        </authorList>
    </citation>
    <scope>NUCLEOTIDE SEQUENCE [LARGE SCALE GENOMIC DNA]</scope>
    <source>
        <strain evidence="8 9">ORS 1419</strain>
    </source>
</reference>
<sequence length="227" mass="25569">MIVVVDERNLVTSGYSSWFGREGISTTGFSPADFGDWVDSVATSDILAVEAFLIGECANRNHLPIKIRERSPAPVIAVNESQSLEHTLELFQSGVDDVVRKPVHVREIMARINAIRRRAGADAAKAETGTQVGPIRVFSDGRDPEINGVEFILPRRERRILEYLIANRGRRLNKTQIFSAIYGIFDAEVEENVVESHISKLRKKLRERLGYDPIDSKRFLGYCIDIE</sequence>
<dbReference type="PROSITE" id="PS51755">
    <property type="entry name" value="OMPR_PHOB"/>
    <property type="match status" value="1"/>
</dbReference>
<dbReference type="Gene3D" id="1.10.10.10">
    <property type="entry name" value="Winged helix-like DNA-binding domain superfamily/Winged helix DNA-binding domain"/>
    <property type="match status" value="1"/>
</dbReference>
<dbReference type="GO" id="GO:0000156">
    <property type="term" value="F:phosphorelay response regulator activity"/>
    <property type="evidence" value="ECO:0007669"/>
    <property type="project" value="TreeGrafter"/>
</dbReference>
<evidence type="ECO:0000256" key="2">
    <source>
        <dbReference type="ARBA" id="ARBA00023125"/>
    </source>
</evidence>
<keyword evidence="9" id="KW-1185">Reference proteome</keyword>
<dbReference type="GO" id="GO:0005829">
    <property type="term" value="C:cytosol"/>
    <property type="evidence" value="ECO:0007669"/>
    <property type="project" value="TreeGrafter"/>
</dbReference>
<keyword evidence="2 5" id="KW-0238">DNA-binding</keyword>
<dbReference type="SUPFAM" id="SSF46894">
    <property type="entry name" value="C-terminal effector domain of the bipartite response regulators"/>
    <property type="match status" value="1"/>
</dbReference>
<dbReference type="Pfam" id="PF00486">
    <property type="entry name" value="Trans_reg_C"/>
    <property type="match status" value="1"/>
</dbReference>
<keyword evidence="3" id="KW-0804">Transcription</keyword>
<dbReference type="OrthoDB" id="9807846at2"/>
<name>A0A318TA72_9HYPH</name>
<evidence type="ECO:0000259" key="7">
    <source>
        <dbReference type="PROSITE" id="PS51755"/>
    </source>
</evidence>
<dbReference type="FunFam" id="1.10.10.10:FF:000657">
    <property type="entry name" value="Two-component system response regulator"/>
    <property type="match status" value="1"/>
</dbReference>
<evidence type="ECO:0000256" key="5">
    <source>
        <dbReference type="PROSITE-ProRule" id="PRU01091"/>
    </source>
</evidence>
<dbReference type="EMBL" id="QJTF01000011">
    <property type="protein sequence ID" value="PYE87687.1"/>
    <property type="molecule type" value="Genomic_DNA"/>
</dbReference>
<dbReference type="GO" id="GO:0000976">
    <property type="term" value="F:transcription cis-regulatory region binding"/>
    <property type="evidence" value="ECO:0007669"/>
    <property type="project" value="TreeGrafter"/>
</dbReference>
<dbReference type="CDD" id="cd00383">
    <property type="entry name" value="trans_reg_C"/>
    <property type="match status" value="1"/>
</dbReference>
<dbReference type="InterPro" id="IPR001867">
    <property type="entry name" value="OmpR/PhoB-type_DNA-bd"/>
</dbReference>
<feature type="domain" description="Response regulatory" evidence="6">
    <location>
        <begin position="1"/>
        <end position="116"/>
    </location>
</feature>
<dbReference type="PROSITE" id="PS50110">
    <property type="entry name" value="RESPONSE_REGULATORY"/>
    <property type="match status" value="1"/>
</dbReference>
<dbReference type="InterPro" id="IPR001789">
    <property type="entry name" value="Sig_transdc_resp-reg_receiver"/>
</dbReference>
<organism evidence="8 9">
    <name type="scientific">Phyllobacterium leguminum</name>
    <dbReference type="NCBI Taxonomy" id="314237"/>
    <lineage>
        <taxon>Bacteria</taxon>
        <taxon>Pseudomonadati</taxon>
        <taxon>Pseudomonadota</taxon>
        <taxon>Alphaproteobacteria</taxon>
        <taxon>Hyphomicrobiales</taxon>
        <taxon>Phyllobacteriaceae</taxon>
        <taxon>Phyllobacterium</taxon>
    </lineage>
</organism>
<evidence type="ECO:0000256" key="3">
    <source>
        <dbReference type="ARBA" id="ARBA00023163"/>
    </source>
</evidence>
<comment type="caution">
    <text evidence="4">Lacks conserved residue(s) required for the propagation of feature annotation.</text>
</comment>
<dbReference type="GO" id="GO:0032993">
    <property type="term" value="C:protein-DNA complex"/>
    <property type="evidence" value="ECO:0007669"/>
    <property type="project" value="TreeGrafter"/>
</dbReference>
<dbReference type="PANTHER" id="PTHR48111:SF67">
    <property type="entry name" value="TRANSCRIPTIONAL REGULATORY PROTEIN TCTD"/>
    <property type="match status" value="1"/>
</dbReference>
<evidence type="ECO:0000259" key="6">
    <source>
        <dbReference type="PROSITE" id="PS50110"/>
    </source>
</evidence>
<dbReference type="PANTHER" id="PTHR48111">
    <property type="entry name" value="REGULATOR OF RPOS"/>
    <property type="match status" value="1"/>
</dbReference>
<dbReference type="InterPro" id="IPR016032">
    <property type="entry name" value="Sig_transdc_resp-reg_C-effctor"/>
</dbReference>
<dbReference type="InterPro" id="IPR036388">
    <property type="entry name" value="WH-like_DNA-bd_sf"/>
</dbReference>
<comment type="caution">
    <text evidence="8">The sequence shown here is derived from an EMBL/GenBank/DDBJ whole genome shotgun (WGS) entry which is preliminary data.</text>
</comment>
<dbReference type="Gene3D" id="6.10.250.690">
    <property type="match status" value="1"/>
</dbReference>
<accession>A0A318TA72</accession>
<dbReference type="Proteomes" id="UP000247454">
    <property type="component" value="Unassembled WGS sequence"/>
</dbReference>
<dbReference type="AlphaFoldDB" id="A0A318TA72"/>
<dbReference type="RefSeq" id="WP_110751862.1">
    <property type="nucleotide sequence ID" value="NZ_QJTF01000011.1"/>
</dbReference>
<evidence type="ECO:0000313" key="8">
    <source>
        <dbReference type="EMBL" id="PYE87687.1"/>
    </source>
</evidence>
<dbReference type="GO" id="GO:0006355">
    <property type="term" value="P:regulation of DNA-templated transcription"/>
    <property type="evidence" value="ECO:0007669"/>
    <property type="project" value="InterPro"/>
</dbReference>
<protein>
    <submittedName>
        <fullName evidence="8">Transcriptional regulator</fullName>
    </submittedName>
</protein>
<evidence type="ECO:0000313" key="9">
    <source>
        <dbReference type="Proteomes" id="UP000247454"/>
    </source>
</evidence>
<keyword evidence="1" id="KW-0805">Transcription regulation</keyword>
<dbReference type="InterPro" id="IPR039420">
    <property type="entry name" value="WalR-like"/>
</dbReference>
<gene>
    <name evidence="8" type="ORF">C7477_11134</name>
</gene>
<dbReference type="InterPro" id="IPR011006">
    <property type="entry name" value="CheY-like_superfamily"/>
</dbReference>